<dbReference type="InterPro" id="IPR003812">
    <property type="entry name" value="Fido"/>
</dbReference>
<feature type="domain" description="Fido" evidence="1">
    <location>
        <begin position="1"/>
        <end position="88"/>
    </location>
</feature>
<dbReference type="Gene3D" id="1.10.3290.10">
    <property type="entry name" value="Fido-like domain"/>
    <property type="match status" value="1"/>
</dbReference>
<keyword evidence="3" id="KW-1185">Reference proteome</keyword>
<name>A0ABR9ZM29_9FIRM</name>
<evidence type="ECO:0000313" key="2">
    <source>
        <dbReference type="EMBL" id="MBF4691502.1"/>
    </source>
</evidence>
<comment type="caution">
    <text evidence="2">The sequence shown here is derived from an EMBL/GenBank/DDBJ whole genome shotgun (WGS) entry which is preliminary data.</text>
</comment>
<organism evidence="2 3">
    <name type="scientific">Fusibacter ferrireducens</name>
    <dbReference type="NCBI Taxonomy" id="2785058"/>
    <lineage>
        <taxon>Bacteria</taxon>
        <taxon>Bacillati</taxon>
        <taxon>Bacillota</taxon>
        <taxon>Clostridia</taxon>
        <taxon>Eubacteriales</taxon>
        <taxon>Eubacteriales Family XII. Incertae Sedis</taxon>
        <taxon>Fusibacter</taxon>
    </lineage>
</organism>
<proteinExistence type="predicted"/>
<dbReference type="SUPFAM" id="SSF140931">
    <property type="entry name" value="Fic-like"/>
    <property type="match status" value="1"/>
</dbReference>
<dbReference type="PANTHER" id="PTHR13504:SF35">
    <property type="entry name" value="PROTEIN ADENYLYLTRANSFERASE SOFIC"/>
    <property type="match status" value="1"/>
</dbReference>
<gene>
    <name evidence="2" type="ORF">ISU02_00150</name>
</gene>
<accession>A0ABR9ZM29</accession>
<sequence>MNEDDESDPLIKMAILHYQFGSIHPFYDGNGRTGRIINELYLVMKGLLDSPILHLSKYILATKNEYYKLLNDIYKNGNWENWILYSKIKV</sequence>
<dbReference type="EMBL" id="JADKNH010000001">
    <property type="protein sequence ID" value="MBF4691502.1"/>
    <property type="molecule type" value="Genomic_DNA"/>
</dbReference>
<dbReference type="PANTHER" id="PTHR13504">
    <property type="entry name" value="FIDO DOMAIN-CONTAINING PROTEIN DDB_G0283145"/>
    <property type="match status" value="1"/>
</dbReference>
<evidence type="ECO:0000313" key="3">
    <source>
        <dbReference type="Proteomes" id="UP000614200"/>
    </source>
</evidence>
<dbReference type="Proteomes" id="UP000614200">
    <property type="component" value="Unassembled WGS sequence"/>
</dbReference>
<reference evidence="2 3" key="1">
    <citation type="submission" date="2020-11" db="EMBL/GenBank/DDBJ databases">
        <title>Fusibacter basophilias sp. nov.</title>
        <authorList>
            <person name="Qiu D."/>
        </authorList>
    </citation>
    <scope>NUCLEOTIDE SEQUENCE [LARGE SCALE GENOMIC DNA]</scope>
    <source>
        <strain evidence="2 3">Q10-2</strain>
    </source>
</reference>
<dbReference type="InterPro" id="IPR036597">
    <property type="entry name" value="Fido-like_dom_sf"/>
</dbReference>
<dbReference type="InterPro" id="IPR040198">
    <property type="entry name" value="Fido_containing"/>
</dbReference>
<dbReference type="Pfam" id="PF02661">
    <property type="entry name" value="Fic"/>
    <property type="match status" value="1"/>
</dbReference>
<evidence type="ECO:0000259" key="1">
    <source>
        <dbReference type="PROSITE" id="PS51459"/>
    </source>
</evidence>
<protein>
    <submittedName>
        <fullName evidence="2">Fic family protein</fullName>
    </submittedName>
</protein>
<dbReference type="PROSITE" id="PS51459">
    <property type="entry name" value="FIDO"/>
    <property type="match status" value="1"/>
</dbReference>